<keyword evidence="5" id="KW-0813">Transport</keyword>
<keyword evidence="5" id="KW-0811">Translocation</keyword>
<comment type="caution">
    <text evidence="6">The sequence shown here is derived from an EMBL/GenBank/DDBJ whole genome shotgun (WGS) entry which is preliminary data.</text>
</comment>
<dbReference type="InterPro" id="IPR002033">
    <property type="entry name" value="TatC"/>
</dbReference>
<comment type="subunit">
    <text evidence="5">Forms a complex with TatA.</text>
</comment>
<dbReference type="Pfam" id="PF00902">
    <property type="entry name" value="TatC"/>
    <property type="match status" value="1"/>
</dbReference>
<comment type="subcellular location">
    <subcellularLocation>
        <location evidence="5">Cell membrane</location>
        <topology evidence="5">Multi-pass membrane protein</topology>
    </subcellularLocation>
    <subcellularLocation>
        <location evidence="1">Membrane</location>
        <topology evidence="1">Multi-pass membrane protein</topology>
    </subcellularLocation>
</comment>
<keyword evidence="4 5" id="KW-0472">Membrane</keyword>
<evidence type="ECO:0000256" key="5">
    <source>
        <dbReference type="HAMAP-Rule" id="MF_00902"/>
    </source>
</evidence>
<reference evidence="6" key="1">
    <citation type="journal article" date="2020" name="mSystems">
        <title>Genome- and Community-Level Interaction Insights into Carbon Utilization and Element Cycling Functions of Hydrothermarchaeota in Hydrothermal Sediment.</title>
        <authorList>
            <person name="Zhou Z."/>
            <person name="Liu Y."/>
            <person name="Xu W."/>
            <person name="Pan J."/>
            <person name="Luo Z.H."/>
            <person name="Li M."/>
        </authorList>
    </citation>
    <scope>NUCLEOTIDE SEQUENCE [LARGE SCALE GENOMIC DNA]</scope>
    <source>
        <strain evidence="6">SpSt-711</strain>
    </source>
</reference>
<feature type="transmembrane region" description="Helical" evidence="5">
    <location>
        <begin position="210"/>
        <end position="231"/>
    </location>
</feature>
<gene>
    <name evidence="5" type="primary">tatC</name>
    <name evidence="6" type="ORF">ENU91_02485</name>
</gene>
<dbReference type="PANTHER" id="PTHR30371">
    <property type="entry name" value="SEC-INDEPENDENT PROTEIN TRANSLOCASE PROTEIN TATC"/>
    <property type="match status" value="1"/>
</dbReference>
<evidence type="ECO:0000256" key="1">
    <source>
        <dbReference type="ARBA" id="ARBA00004141"/>
    </source>
</evidence>
<dbReference type="GO" id="GO:0043953">
    <property type="term" value="P:protein transport by the Tat complex"/>
    <property type="evidence" value="ECO:0007669"/>
    <property type="project" value="UniProtKB-UniRule"/>
</dbReference>
<dbReference type="GO" id="GO:0033281">
    <property type="term" value="C:TAT protein transport complex"/>
    <property type="evidence" value="ECO:0007669"/>
    <property type="project" value="UniProtKB-UniRule"/>
</dbReference>
<organism evidence="6">
    <name type="scientific">Thermodesulfobacterium geofontis</name>
    <dbReference type="NCBI Taxonomy" id="1295609"/>
    <lineage>
        <taxon>Bacteria</taxon>
        <taxon>Pseudomonadati</taxon>
        <taxon>Thermodesulfobacteriota</taxon>
        <taxon>Thermodesulfobacteria</taxon>
        <taxon>Thermodesulfobacteriales</taxon>
        <taxon>Thermodesulfobacteriaceae</taxon>
        <taxon>Thermodesulfobacterium</taxon>
    </lineage>
</organism>
<keyword evidence="5" id="KW-0653">Protein transport</keyword>
<dbReference type="EMBL" id="DTEI01000050">
    <property type="protein sequence ID" value="HGU15507.1"/>
    <property type="molecule type" value="Genomic_DNA"/>
</dbReference>
<feature type="transmembrane region" description="Helical" evidence="5">
    <location>
        <begin position="21"/>
        <end position="43"/>
    </location>
</feature>
<evidence type="ECO:0000256" key="2">
    <source>
        <dbReference type="ARBA" id="ARBA00022692"/>
    </source>
</evidence>
<feature type="transmembrane region" description="Helical" evidence="5">
    <location>
        <begin position="186"/>
        <end position="204"/>
    </location>
</feature>
<protein>
    <recommendedName>
        <fullName evidence="5">Sec-independent protein translocase protein TatC</fullName>
    </recommendedName>
</protein>
<proteinExistence type="inferred from homology"/>
<keyword evidence="5" id="KW-1003">Cell membrane</keyword>
<feature type="transmembrane region" description="Helical" evidence="5">
    <location>
        <begin position="63"/>
        <end position="90"/>
    </location>
</feature>
<evidence type="ECO:0000256" key="4">
    <source>
        <dbReference type="ARBA" id="ARBA00023136"/>
    </source>
</evidence>
<name>A0A7V4N2Z6_9BACT</name>
<dbReference type="HAMAP" id="MF_00902">
    <property type="entry name" value="TatC"/>
    <property type="match status" value="1"/>
</dbReference>
<keyword evidence="2 5" id="KW-0812">Transmembrane</keyword>
<comment type="similarity">
    <text evidence="5">Belongs to the TatC family.</text>
</comment>
<dbReference type="GO" id="GO:0009977">
    <property type="term" value="F:proton motive force dependent protein transmembrane transporter activity"/>
    <property type="evidence" value="ECO:0007669"/>
    <property type="project" value="TreeGrafter"/>
</dbReference>
<dbReference type="AlphaFoldDB" id="A0A7V4N2Z6"/>
<sequence>MSSKKIAQFLKKFLKLWKQKGALIIFLLITIYLTFFWLSPYILKYFQINYNQKFIFYSVSEPLVSLLKFSLVLTFILLFPFLWYFLISFFNFLYSFKKSHFWLFYILGIFLFYLGIVFCYKVTLPFGIKFLISFKTEKIEPAISLGHFVNFFSFFVLAFGLIFELPLFICFLSMGKIINPLKLGSYRKEIFFMIVIIAALVTPTPDAFNMSLLAIPLYILFELGLFLSKLIQKSEAISKVSILLWRIPRKSLRKISSFIWRHST</sequence>
<dbReference type="PRINTS" id="PR01840">
    <property type="entry name" value="TATCFAMILY"/>
</dbReference>
<accession>A0A7V4N2Z6</accession>
<dbReference type="GO" id="GO:0065002">
    <property type="term" value="P:intracellular protein transmembrane transport"/>
    <property type="evidence" value="ECO:0007669"/>
    <property type="project" value="TreeGrafter"/>
</dbReference>
<evidence type="ECO:0000313" key="6">
    <source>
        <dbReference type="EMBL" id="HGU15507.1"/>
    </source>
</evidence>
<keyword evidence="3 5" id="KW-1133">Transmembrane helix</keyword>
<dbReference type="PANTHER" id="PTHR30371:SF0">
    <property type="entry name" value="SEC-INDEPENDENT PROTEIN TRANSLOCASE PROTEIN TATC, CHLOROPLASTIC-RELATED"/>
    <property type="match status" value="1"/>
</dbReference>
<feature type="transmembrane region" description="Helical" evidence="5">
    <location>
        <begin position="148"/>
        <end position="174"/>
    </location>
</feature>
<evidence type="ECO:0000256" key="3">
    <source>
        <dbReference type="ARBA" id="ARBA00022989"/>
    </source>
</evidence>
<feature type="transmembrane region" description="Helical" evidence="5">
    <location>
        <begin position="102"/>
        <end position="128"/>
    </location>
</feature>
<comment type="function">
    <text evidence="5">Part of the twin-arginine translocation (Tat) system that transports large folded proteins containing a characteristic twin-arginine motif in their signal peptide across membranes.</text>
</comment>